<dbReference type="EMBL" id="JAVIJP010000017">
    <property type="protein sequence ID" value="KAL3639885.1"/>
    <property type="molecule type" value="Genomic_DNA"/>
</dbReference>
<name>A0ABD3DC10_9LAMI</name>
<proteinExistence type="predicted"/>
<dbReference type="PANTHER" id="PTHR33090">
    <property type="entry name" value="DUF3774 DOMAIN PROTEIN-RELATED"/>
    <property type="match status" value="1"/>
</dbReference>
<protein>
    <recommendedName>
        <fullName evidence="3">Wound-responsive family protein</fullName>
    </recommendedName>
</protein>
<accession>A0ABD3DC10</accession>
<dbReference type="InterPro" id="IPR022251">
    <property type="entry name" value="DUF3774_wound-induced"/>
</dbReference>
<reference evidence="2" key="1">
    <citation type="journal article" date="2024" name="IScience">
        <title>Strigolactones Initiate the Formation of Haustorium-like Structures in Castilleja.</title>
        <authorList>
            <person name="Buerger M."/>
            <person name="Peterson D."/>
            <person name="Chory J."/>
        </authorList>
    </citation>
    <scope>NUCLEOTIDE SEQUENCE [LARGE SCALE GENOMIC DNA]</scope>
</reference>
<dbReference type="AlphaFoldDB" id="A0ABD3DC10"/>
<keyword evidence="2" id="KW-1185">Reference proteome</keyword>
<dbReference type="Pfam" id="PF12609">
    <property type="entry name" value="DUF3774"/>
    <property type="match status" value="1"/>
</dbReference>
<gene>
    <name evidence="1" type="ORF">CASFOL_014853</name>
</gene>
<organism evidence="1 2">
    <name type="scientific">Castilleja foliolosa</name>
    <dbReference type="NCBI Taxonomy" id="1961234"/>
    <lineage>
        <taxon>Eukaryota</taxon>
        <taxon>Viridiplantae</taxon>
        <taxon>Streptophyta</taxon>
        <taxon>Embryophyta</taxon>
        <taxon>Tracheophyta</taxon>
        <taxon>Spermatophyta</taxon>
        <taxon>Magnoliopsida</taxon>
        <taxon>eudicotyledons</taxon>
        <taxon>Gunneridae</taxon>
        <taxon>Pentapetalae</taxon>
        <taxon>asterids</taxon>
        <taxon>lamiids</taxon>
        <taxon>Lamiales</taxon>
        <taxon>Orobanchaceae</taxon>
        <taxon>Pedicularideae</taxon>
        <taxon>Castillejinae</taxon>
        <taxon>Castilleja</taxon>
    </lineage>
</organism>
<comment type="caution">
    <text evidence="1">The sequence shown here is derived from an EMBL/GenBank/DDBJ whole genome shotgun (WGS) entry which is preliminary data.</text>
</comment>
<evidence type="ECO:0008006" key="3">
    <source>
        <dbReference type="Google" id="ProtNLM"/>
    </source>
</evidence>
<dbReference type="Proteomes" id="UP001632038">
    <property type="component" value="Unassembled WGS sequence"/>
</dbReference>
<sequence>MSGGAISRNGWIVATSIGAVEALKDQLGVCRWNYGLRLIHHKCVQSYYQTTHLFPHNSDSTLSSSSDGNMMMMSLEKKIEKREKASKKVLDLSCWGPSTVRF</sequence>
<evidence type="ECO:0000313" key="1">
    <source>
        <dbReference type="EMBL" id="KAL3639885.1"/>
    </source>
</evidence>
<evidence type="ECO:0000313" key="2">
    <source>
        <dbReference type="Proteomes" id="UP001632038"/>
    </source>
</evidence>